<dbReference type="EMBL" id="AUZM01000031">
    <property type="protein sequence ID" value="ERT06737.1"/>
    <property type="molecule type" value="Genomic_DNA"/>
</dbReference>
<dbReference type="PANTHER" id="PTHR43775">
    <property type="entry name" value="FATTY ACID SYNTHASE"/>
    <property type="match status" value="1"/>
</dbReference>
<keyword evidence="3" id="KW-0808">Transferase</keyword>
<dbReference type="Gene3D" id="3.30.70.250">
    <property type="entry name" value="Malonyl-CoA ACP transacylase, ACP-binding"/>
    <property type="match status" value="1"/>
</dbReference>
<evidence type="ECO:0000313" key="6">
    <source>
        <dbReference type="EMBL" id="ERT06737.1"/>
    </source>
</evidence>
<keyword evidence="1" id="KW-0596">Phosphopantetheine</keyword>
<reference evidence="6 7" key="1">
    <citation type="journal article" date="2013" name="Front. Microbiol.">
        <title>Comparative genomic analyses of the cyanobacterium, Lyngbya aestuarii BL J, a powerful hydrogen producer.</title>
        <authorList>
            <person name="Kothari A."/>
            <person name="Vaughn M."/>
            <person name="Garcia-Pichel F."/>
        </authorList>
    </citation>
    <scope>NUCLEOTIDE SEQUENCE [LARGE SCALE GENOMIC DNA]</scope>
    <source>
        <strain evidence="6 7">BL J</strain>
    </source>
</reference>
<dbReference type="CDD" id="cd00833">
    <property type="entry name" value="PKS"/>
    <property type="match status" value="1"/>
</dbReference>
<organism evidence="6 7">
    <name type="scientific">Lyngbya aestuarii BL J</name>
    <dbReference type="NCBI Taxonomy" id="1348334"/>
    <lineage>
        <taxon>Bacteria</taxon>
        <taxon>Bacillati</taxon>
        <taxon>Cyanobacteriota</taxon>
        <taxon>Cyanophyceae</taxon>
        <taxon>Oscillatoriophycideae</taxon>
        <taxon>Oscillatoriales</taxon>
        <taxon>Microcoleaceae</taxon>
        <taxon>Lyngbya</taxon>
    </lineage>
</organism>
<sequence length="729" mass="79720">MNPNNSSTEYRQLLKDALLEIRHLRQQLETQTEAIAIIGLGCRFPGKANTPEAYWELLKNGVDGITEIPKQRWDVEKYYDSNPDIPGKMYTRYGGFIDAVDQFEPQFFGISPREAISLDPQQRLLLEVSYTALENAGQSPENIRGSQTGVFIGISFDDYSRRNINSGDLTRIDAFSSLGNTRSIAAGRISYVLGLNGPTLQLDTTCSSSLLAVHLASQSLRNKECNLALAGGVNLMLSPEGTIGFCKLKALAADGRCKTFDAKADGYSRGEGCGIVILKRLSDAIKNKDNILAIIRGSAVNHDGQSNGLTAPNGSAQEAVIRQALANAKVQPEDVQYVEVHGTGTSLGDPIEVLALGKILGENRSKNQPLHIGSVKTNFGHLEAAAGVASLIKVVLSLQHQKIPPHLHFQQPNPYIPWEKLPVKVPQKLTAWETETGQQLAGISSFGMSGTNVHLIVENSPRVSSEPNSIERPFHLLTLSAKTEKALQELAQSYHHFLASNSDVSLADICCTANTGRSHFDYRLAVVAQTPQQLSKTLTDFVAKKDTPELFSQTIKSKKQPKIAFLFTGQGSQYEGMALQLYQTQPTFKNALTHCAEILQKTLDIPLLDLLYSPNFQPLIHQTIYTQPALFAIEYALFQLWKSWGIQPDILIGHSLGEYVAACVAGVFSLEDGLQLVASRARLMQQLPQNGEMVVVFADENTVKACLESQPNLVEIAVINSPKNTVISG</sequence>
<evidence type="ECO:0000256" key="3">
    <source>
        <dbReference type="ARBA" id="ARBA00022679"/>
    </source>
</evidence>
<dbReference type="InterPro" id="IPR020841">
    <property type="entry name" value="PKS_Beta-ketoAc_synthase_dom"/>
</dbReference>
<dbReference type="SUPFAM" id="SSF55048">
    <property type="entry name" value="Probable ACP-binding domain of malonyl-CoA ACP transacylase"/>
    <property type="match status" value="1"/>
</dbReference>
<dbReference type="Gene3D" id="3.30.70.3290">
    <property type="match status" value="1"/>
</dbReference>
<dbReference type="PROSITE" id="PS52004">
    <property type="entry name" value="KS3_2"/>
    <property type="match status" value="1"/>
</dbReference>
<dbReference type="InterPro" id="IPR016035">
    <property type="entry name" value="Acyl_Trfase/lysoPLipase"/>
</dbReference>
<evidence type="ECO:0000256" key="1">
    <source>
        <dbReference type="ARBA" id="ARBA00022450"/>
    </source>
</evidence>
<proteinExistence type="predicted"/>
<dbReference type="Gene3D" id="3.40.47.10">
    <property type="match status" value="1"/>
</dbReference>
<dbReference type="SUPFAM" id="SSF53901">
    <property type="entry name" value="Thiolase-like"/>
    <property type="match status" value="1"/>
</dbReference>
<dbReference type="Pfam" id="PF02801">
    <property type="entry name" value="Ketoacyl-synt_C"/>
    <property type="match status" value="1"/>
</dbReference>
<keyword evidence="2" id="KW-0597">Phosphoprotein</keyword>
<protein>
    <submittedName>
        <fullName evidence="6">Beta-ketoacyl synthase, C-terminal domain protein</fullName>
    </submittedName>
</protein>
<dbReference type="GO" id="GO:0006633">
    <property type="term" value="P:fatty acid biosynthetic process"/>
    <property type="evidence" value="ECO:0007669"/>
    <property type="project" value="TreeGrafter"/>
</dbReference>
<dbReference type="InterPro" id="IPR014043">
    <property type="entry name" value="Acyl_transferase_dom"/>
</dbReference>
<keyword evidence="7" id="KW-1185">Reference proteome</keyword>
<dbReference type="Pfam" id="PF00109">
    <property type="entry name" value="ketoacyl-synt"/>
    <property type="match status" value="1"/>
</dbReference>
<dbReference type="PANTHER" id="PTHR43775:SF37">
    <property type="entry name" value="SI:DKEY-61P9.11"/>
    <property type="match status" value="1"/>
</dbReference>
<dbReference type="RefSeq" id="WP_023067024.1">
    <property type="nucleotide sequence ID" value="NZ_AUZM01000031.1"/>
</dbReference>
<feature type="non-terminal residue" evidence="6">
    <location>
        <position position="729"/>
    </location>
</feature>
<gene>
    <name evidence="6" type="ORF">M595_3309</name>
</gene>
<evidence type="ECO:0000313" key="7">
    <source>
        <dbReference type="Proteomes" id="UP000017127"/>
    </source>
</evidence>
<dbReference type="Pfam" id="PF00698">
    <property type="entry name" value="Acyl_transf_1"/>
    <property type="match status" value="1"/>
</dbReference>
<comment type="caution">
    <text evidence="6">The sequence shown here is derived from an EMBL/GenBank/DDBJ whole genome shotgun (WGS) entry which is preliminary data.</text>
</comment>
<evidence type="ECO:0000256" key="2">
    <source>
        <dbReference type="ARBA" id="ARBA00022553"/>
    </source>
</evidence>
<dbReference type="InterPro" id="IPR016036">
    <property type="entry name" value="Malonyl_transacylase_ACP-bd"/>
</dbReference>
<dbReference type="InterPro" id="IPR001227">
    <property type="entry name" value="Ac_transferase_dom_sf"/>
</dbReference>
<name>U7QHH2_9CYAN</name>
<feature type="coiled-coil region" evidence="4">
    <location>
        <begin position="7"/>
        <end position="34"/>
    </location>
</feature>
<dbReference type="OrthoDB" id="499075at2"/>
<dbReference type="AlphaFoldDB" id="U7QHH2"/>
<dbReference type="SMART" id="SM00827">
    <property type="entry name" value="PKS_AT"/>
    <property type="match status" value="1"/>
</dbReference>
<dbReference type="InterPro" id="IPR016039">
    <property type="entry name" value="Thiolase-like"/>
</dbReference>
<dbReference type="Pfam" id="PF22621">
    <property type="entry name" value="CurL-like_PKS_C"/>
    <property type="match status" value="1"/>
</dbReference>
<dbReference type="InterPro" id="IPR014031">
    <property type="entry name" value="Ketoacyl_synth_C"/>
</dbReference>
<feature type="domain" description="Ketosynthase family 3 (KS3)" evidence="5">
    <location>
        <begin position="32"/>
        <end position="459"/>
    </location>
</feature>
<dbReference type="InterPro" id="IPR014030">
    <property type="entry name" value="Ketoacyl_synth_N"/>
</dbReference>
<keyword evidence="4" id="KW-0175">Coiled coil</keyword>
<dbReference type="FunFam" id="3.40.47.10:FF:000019">
    <property type="entry name" value="Polyketide synthase type I"/>
    <property type="match status" value="1"/>
</dbReference>
<evidence type="ECO:0000256" key="4">
    <source>
        <dbReference type="SAM" id="Coils"/>
    </source>
</evidence>
<accession>U7QHH2</accession>
<dbReference type="InterPro" id="IPR050091">
    <property type="entry name" value="PKS_NRPS_Biosynth_Enz"/>
</dbReference>
<dbReference type="Proteomes" id="UP000017127">
    <property type="component" value="Unassembled WGS sequence"/>
</dbReference>
<evidence type="ECO:0000259" key="5">
    <source>
        <dbReference type="PROSITE" id="PS52004"/>
    </source>
</evidence>
<dbReference type="GO" id="GO:0004312">
    <property type="term" value="F:fatty acid synthase activity"/>
    <property type="evidence" value="ECO:0007669"/>
    <property type="project" value="TreeGrafter"/>
</dbReference>
<dbReference type="SUPFAM" id="SSF52151">
    <property type="entry name" value="FabD/lysophospholipase-like"/>
    <property type="match status" value="1"/>
</dbReference>
<dbReference type="Gene3D" id="3.40.366.10">
    <property type="entry name" value="Malonyl-Coenzyme A Acyl Carrier Protein, domain 2"/>
    <property type="match status" value="1"/>
</dbReference>
<dbReference type="SMART" id="SM00825">
    <property type="entry name" value="PKS_KS"/>
    <property type="match status" value="1"/>
</dbReference>